<feature type="compositionally biased region" description="Low complexity" evidence="1">
    <location>
        <begin position="110"/>
        <end position="123"/>
    </location>
</feature>
<reference evidence="2" key="1">
    <citation type="submission" date="2021-01" db="EMBL/GenBank/DDBJ databases">
        <authorList>
            <person name="Corre E."/>
            <person name="Pelletier E."/>
            <person name="Niang G."/>
            <person name="Scheremetjew M."/>
            <person name="Finn R."/>
            <person name="Kale V."/>
            <person name="Holt S."/>
            <person name="Cochrane G."/>
            <person name="Meng A."/>
            <person name="Brown T."/>
            <person name="Cohen L."/>
        </authorList>
    </citation>
    <scope>NUCLEOTIDE SEQUENCE</scope>
    <source>
        <strain evidence="2">CCMP125</strain>
    </source>
</reference>
<name>A0A7S2VCJ0_9STRA</name>
<feature type="compositionally biased region" description="Polar residues" evidence="1">
    <location>
        <begin position="365"/>
        <end position="383"/>
    </location>
</feature>
<sequence>MLLQPFFSPNHSDRTVVTMLVTASASHRDYMEKRMLLEEIETLWKPFHRVSVQAATGLDDEHDATKRVARPVQQNRSTSRSRRNSQEHEVSPKVVPIILHAPKVEDFGPPISIASSGSSDDYSLPPPIAPPTPSLLPAEPLSYRASAPLEEDHYQKYVIPMDTSKSPITDFPDAIMGSGKLPSEVNEPTPGSLYSSDQMNSLPIPKPPAPRRQVKPSKKSQSRSVSSKKLRARSRSPLRPAPRAGNELTRAASESSIVPEKTHSRIASSHNGEFPKKKKWSRTVETTTTVVESSDDPLESHTPNNPATTRKDEVGLPSEMDNLRRQNETLQRELAMLRSKSRKSVTWRDDNALDDDHAHAEQHNRSTSGYEANKSQRSHSTMRSGRLMDTPVLREQMARYKSTSSERNRPEVYSINQAGTGFENSHYPDRSRNRRPWED</sequence>
<feature type="region of interest" description="Disordered" evidence="1">
    <location>
        <begin position="164"/>
        <end position="439"/>
    </location>
</feature>
<evidence type="ECO:0000256" key="1">
    <source>
        <dbReference type="SAM" id="MobiDB-lite"/>
    </source>
</evidence>
<feature type="compositionally biased region" description="Basic and acidic residues" evidence="1">
    <location>
        <begin position="426"/>
        <end position="439"/>
    </location>
</feature>
<feature type="compositionally biased region" description="Basic and acidic residues" evidence="1">
    <location>
        <begin position="321"/>
        <end position="331"/>
    </location>
</feature>
<feature type="compositionally biased region" description="Basic and acidic residues" evidence="1">
    <location>
        <begin position="346"/>
        <end position="364"/>
    </location>
</feature>
<feature type="compositionally biased region" description="Polar residues" evidence="1">
    <location>
        <begin position="414"/>
        <end position="423"/>
    </location>
</feature>
<organism evidence="2">
    <name type="scientific">Entomoneis paludosa</name>
    <dbReference type="NCBI Taxonomy" id="265537"/>
    <lineage>
        <taxon>Eukaryota</taxon>
        <taxon>Sar</taxon>
        <taxon>Stramenopiles</taxon>
        <taxon>Ochrophyta</taxon>
        <taxon>Bacillariophyta</taxon>
        <taxon>Bacillariophyceae</taxon>
        <taxon>Bacillariophycidae</taxon>
        <taxon>Entomoneidaceae</taxon>
        <taxon>Entomoneis</taxon>
    </lineage>
</organism>
<feature type="compositionally biased region" description="Low complexity" evidence="1">
    <location>
        <begin position="283"/>
        <end position="292"/>
    </location>
</feature>
<protein>
    <submittedName>
        <fullName evidence="2">Uncharacterized protein</fullName>
    </submittedName>
</protein>
<dbReference type="AlphaFoldDB" id="A0A7S2VCJ0"/>
<evidence type="ECO:0000313" key="2">
    <source>
        <dbReference type="EMBL" id="CAD9946876.1"/>
    </source>
</evidence>
<feature type="compositionally biased region" description="Polar residues" evidence="1">
    <location>
        <begin position="192"/>
        <end position="201"/>
    </location>
</feature>
<gene>
    <name evidence="2" type="ORF">APAL1065_LOCUS3488</name>
</gene>
<dbReference type="EMBL" id="HBHT01005265">
    <property type="protein sequence ID" value="CAD9946876.1"/>
    <property type="molecule type" value="Transcribed_RNA"/>
</dbReference>
<feature type="compositionally biased region" description="Basic residues" evidence="1">
    <location>
        <begin position="212"/>
        <end position="236"/>
    </location>
</feature>
<accession>A0A7S2VCJ0</accession>
<feature type="compositionally biased region" description="Pro residues" evidence="1">
    <location>
        <begin position="124"/>
        <end position="134"/>
    </location>
</feature>
<proteinExistence type="predicted"/>
<feature type="region of interest" description="Disordered" evidence="1">
    <location>
        <begin position="58"/>
        <end position="94"/>
    </location>
</feature>
<feature type="region of interest" description="Disordered" evidence="1">
    <location>
        <begin position="110"/>
        <end position="139"/>
    </location>
</feature>